<evidence type="ECO:0000256" key="1">
    <source>
        <dbReference type="SAM" id="MobiDB-lite"/>
    </source>
</evidence>
<evidence type="ECO:0000313" key="2">
    <source>
        <dbReference type="EMBL" id="KAG5631216.1"/>
    </source>
</evidence>
<sequence length="117" mass="13312">MRREYELHVLVMGNIWSNSRLKSSLKSFRLKKVVGDTYEQNLWNDSQNNVQRLQSNLEGIGSSHQAGCLTMNETIQQIKEQVLNFARRQIASCSSRGSSPTKDTDDSGEDEYIESTP</sequence>
<gene>
    <name evidence="2" type="ORF">H5410_002933</name>
</gene>
<feature type="compositionally biased region" description="Polar residues" evidence="1">
    <location>
        <begin position="92"/>
        <end position="101"/>
    </location>
</feature>
<dbReference type="AlphaFoldDB" id="A0A9J6B3L3"/>
<dbReference type="Proteomes" id="UP000824120">
    <property type="component" value="Chromosome 1"/>
</dbReference>
<feature type="compositionally biased region" description="Acidic residues" evidence="1">
    <location>
        <begin position="106"/>
        <end position="117"/>
    </location>
</feature>
<comment type="caution">
    <text evidence="2">The sequence shown here is derived from an EMBL/GenBank/DDBJ whole genome shotgun (WGS) entry which is preliminary data.</text>
</comment>
<keyword evidence="3" id="KW-1185">Reference proteome</keyword>
<feature type="region of interest" description="Disordered" evidence="1">
    <location>
        <begin position="92"/>
        <end position="117"/>
    </location>
</feature>
<proteinExistence type="predicted"/>
<organism evidence="2 3">
    <name type="scientific">Solanum commersonii</name>
    <name type="common">Commerson's wild potato</name>
    <name type="synonym">Commerson's nightshade</name>
    <dbReference type="NCBI Taxonomy" id="4109"/>
    <lineage>
        <taxon>Eukaryota</taxon>
        <taxon>Viridiplantae</taxon>
        <taxon>Streptophyta</taxon>
        <taxon>Embryophyta</taxon>
        <taxon>Tracheophyta</taxon>
        <taxon>Spermatophyta</taxon>
        <taxon>Magnoliopsida</taxon>
        <taxon>eudicotyledons</taxon>
        <taxon>Gunneridae</taxon>
        <taxon>Pentapetalae</taxon>
        <taxon>asterids</taxon>
        <taxon>lamiids</taxon>
        <taxon>Solanales</taxon>
        <taxon>Solanaceae</taxon>
        <taxon>Solanoideae</taxon>
        <taxon>Solaneae</taxon>
        <taxon>Solanum</taxon>
    </lineage>
</organism>
<reference evidence="2 3" key="1">
    <citation type="submission" date="2020-09" db="EMBL/GenBank/DDBJ databases">
        <title>De no assembly of potato wild relative species, Solanum commersonii.</title>
        <authorList>
            <person name="Cho K."/>
        </authorList>
    </citation>
    <scope>NUCLEOTIDE SEQUENCE [LARGE SCALE GENOMIC DNA]</scope>
    <source>
        <strain evidence="2">LZ3.2</strain>
        <tissue evidence="2">Leaf</tissue>
    </source>
</reference>
<accession>A0A9J6B3L3</accession>
<protein>
    <submittedName>
        <fullName evidence="2">Uncharacterized protein</fullName>
    </submittedName>
</protein>
<evidence type="ECO:0000313" key="3">
    <source>
        <dbReference type="Proteomes" id="UP000824120"/>
    </source>
</evidence>
<name>A0A9J6B3L3_SOLCO</name>
<dbReference type="EMBL" id="JACXVP010000001">
    <property type="protein sequence ID" value="KAG5631216.1"/>
    <property type="molecule type" value="Genomic_DNA"/>
</dbReference>